<gene>
    <name evidence="1" type="ORF">F3087_16180</name>
</gene>
<dbReference type="SUPFAM" id="SSF47113">
    <property type="entry name" value="Histone-fold"/>
    <property type="match status" value="1"/>
</dbReference>
<dbReference type="InterPro" id="IPR015207">
    <property type="entry name" value="DUF1931"/>
</dbReference>
<protein>
    <submittedName>
        <fullName evidence="1">DUF1931 family protein</fullName>
    </submittedName>
</protein>
<dbReference type="AlphaFoldDB" id="A0A5N0EHR7"/>
<reference evidence="1 2" key="1">
    <citation type="submission" date="2019-09" db="EMBL/GenBank/DDBJ databases">
        <authorList>
            <person name="Wang X."/>
        </authorList>
    </citation>
    <scope>NUCLEOTIDE SEQUENCE [LARGE SCALE GENOMIC DNA]</scope>
    <source>
        <strain evidence="1 2">CICC 11023</strain>
    </source>
</reference>
<dbReference type="Proteomes" id="UP000323876">
    <property type="component" value="Unassembled WGS sequence"/>
</dbReference>
<dbReference type="GO" id="GO:0046982">
    <property type="term" value="F:protein heterodimerization activity"/>
    <property type="evidence" value="ECO:0007669"/>
    <property type="project" value="InterPro"/>
</dbReference>
<comment type="caution">
    <text evidence="1">The sequence shown here is derived from an EMBL/GenBank/DDBJ whole genome shotgun (WGS) entry which is preliminary data.</text>
</comment>
<dbReference type="CDD" id="cd22923">
    <property type="entry name" value="HFD_Aq328-like_rpt2"/>
    <property type="match status" value="1"/>
</dbReference>
<keyword evidence="2" id="KW-1185">Reference proteome</keyword>
<evidence type="ECO:0000313" key="2">
    <source>
        <dbReference type="Proteomes" id="UP000323876"/>
    </source>
</evidence>
<evidence type="ECO:0000313" key="1">
    <source>
        <dbReference type="EMBL" id="KAA8888536.1"/>
    </source>
</evidence>
<dbReference type="CDD" id="cd22922">
    <property type="entry name" value="HFD_Aq328-like_rpt1"/>
    <property type="match status" value="1"/>
</dbReference>
<dbReference type="OrthoDB" id="14134at2"/>
<dbReference type="Gene3D" id="1.10.20.10">
    <property type="entry name" value="Histone, subunit A"/>
    <property type="match status" value="1"/>
</dbReference>
<sequence>MPIMGVVKFQRFFRAAAGLQVHHNDIERYNEFIDEKIYDLFLVAKASAKANARDVIEPWDLPITAGLQQSIHRFEKLDEEIELQPLLDQLVAHPPLDVALAEETERRLPLIAGGLSVALAQTFVAIAPKAKHPGTAEWSTVFEIFHLLL</sequence>
<organism evidence="1 2">
    <name type="scientific">Nocardia colli</name>
    <dbReference type="NCBI Taxonomy" id="2545717"/>
    <lineage>
        <taxon>Bacteria</taxon>
        <taxon>Bacillati</taxon>
        <taxon>Actinomycetota</taxon>
        <taxon>Actinomycetes</taxon>
        <taxon>Mycobacteriales</taxon>
        <taxon>Nocardiaceae</taxon>
        <taxon>Nocardia</taxon>
    </lineage>
</organism>
<accession>A0A5N0EHR7</accession>
<name>A0A5N0EHR7_9NOCA</name>
<proteinExistence type="predicted"/>
<dbReference type="InterPro" id="IPR009072">
    <property type="entry name" value="Histone-fold"/>
</dbReference>
<dbReference type="Pfam" id="PF09123">
    <property type="entry name" value="DUF1931"/>
    <property type="match status" value="1"/>
</dbReference>
<dbReference type="EMBL" id="VXLC01000004">
    <property type="protein sequence ID" value="KAA8888536.1"/>
    <property type="molecule type" value="Genomic_DNA"/>
</dbReference>